<gene>
    <name evidence="1" type="ORF">NFRAN_1353</name>
</gene>
<proteinExistence type="predicted"/>
<reference evidence="1 2" key="1">
    <citation type="submission" date="2019-02" db="EMBL/GenBank/DDBJ databases">
        <authorList>
            <person name="Lehtovirta-Morley E L."/>
        </authorList>
    </citation>
    <scope>NUCLEOTIDE SEQUENCE [LARGE SCALE GENOMIC DNA]</scope>
    <source>
        <strain evidence="1">NFRAN1</strain>
    </source>
</reference>
<keyword evidence="2" id="KW-1185">Reference proteome</keyword>
<organism evidence="1 2">
    <name type="scientific">Candidatus Nitrosocosmicus franklandianus</name>
    <dbReference type="NCBI Taxonomy" id="1798806"/>
    <lineage>
        <taxon>Archaea</taxon>
        <taxon>Nitrososphaerota</taxon>
        <taxon>Nitrososphaeria</taxon>
        <taxon>Nitrososphaerales</taxon>
        <taxon>Nitrososphaeraceae</taxon>
        <taxon>Candidatus Nitrosocosmicus</taxon>
    </lineage>
</organism>
<dbReference type="GeneID" id="39420716"/>
<protein>
    <submittedName>
        <fullName evidence="1">Uncharacterized protein</fullName>
    </submittedName>
</protein>
<accession>A0A484ICA3</accession>
<dbReference type="AlphaFoldDB" id="A0A484ICA3"/>
<sequence>MEVQIYDYKKYIFKPDIRIGNYFFQWDANELGIDVHEINHLKNFIRKIIPVLEQYMILLQNENKKEEVGRKNTYTNDRKQLCIKEKYDKRISFLMFIDSQGSTFFYREETCYLITGDKSSIFNTKTVSDVYSENSMNDKGLDDNSIINYGYSDGDSGNHNNRTLIKTEVKWLLGELLFDRNPKKNR</sequence>
<name>A0A484ICA3_9ARCH</name>
<evidence type="ECO:0000313" key="2">
    <source>
        <dbReference type="Proteomes" id="UP000294299"/>
    </source>
</evidence>
<dbReference type="EMBL" id="LR216287">
    <property type="protein sequence ID" value="VFJ13675.1"/>
    <property type="molecule type" value="Genomic_DNA"/>
</dbReference>
<dbReference type="KEGG" id="nfn:NFRAN_1353"/>
<dbReference type="RefSeq" id="WP_134483645.1">
    <property type="nucleotide sequence ID" value="NZ_LR216287.1"/>
</dbReference>
<dbReference type="Proteomes" id="UP000294299">
    <property type="component" value="Chromosome NFRAN"/>
</dbReference>
<evidence type="ECO:0000313" key="1">
    <source>
        <dbReference type="EMBL" id="VFJ13675.1"/>
    </source>
</evidence>
<dbReference type="OrthoDB" id="9424at2157"/>